<protein>
    <recommendedName>
        <fullName evidence="3">CHCH domain-containing protein</fullName>
    </recommendedName>
</protein>
<dbReference type="OrthoDB" id="1106148at2759"/>
<evidence type="ECO:0008006" key="3">
    <source>
        <dbReference type="Google" id="ProtNLM"/>
    </source>
</evidence>
<dbReference type="AlphaFoldDB" id="A0A1X6MXD0"/>
<dbReference type="GeneID" id="36330846"/>
<dbReference type="GO" id="GO:0007005">
    <property type="term" value="P:mitochondrion organization"/>
    <property type="evidence" value="ECO:0007669"/>
    <property type="project" value="InterPro"/>
</dbReference>
<dbReference type="PANTHER" id="PTHR13523:SF2">
    <property type="entry name" value="COILED-COIL-HELIX-COILED-COIL-HELIX DOMAIN CONTAINING 2, ISOFORM A-RELATED"/>
    <property type="match status" value="1"/>
</dbReference>
<dbReference type="GO" id="GO:0005634">
    <property type="term" value="C:nucleus"/>
    <property type="evidence" value="ECO:0007669"/>
    <property type="project" value="TreeGrafter"/>
</dbReference>
<dbReference type="InterPro" id="IPR055304">
    <property type="entry name" value="CHCHD2/10-like"/>
</dbReference>
<organism evidence="1 2">
    <name type="scientific">Postia placenta MAD-698-R-SB12</name>
    <dbReference type="NCBI Taxonomy" id="670580"/>
    <lineage>
        <taxon>Eukaryota</taxon>
        <taxon>Fungi</taxon>
        <taxon>Dikarya</taxon>
        <taxon>Basidiomycota</taxon>
        <taxon>Agaricomycotina</taxon>
        <taxon>Agaricomycetes</taxon>
        <taxon>Polyporales</taxon>
        <taxon>Adustoporiaceae</taxon>
        <taxon>Rhodonia</taxon>
    </lineage>
</organism>
<dbReference type="PANTHER" id="PTHR13523">
    <property type="entry name" value="COILED-COIL-HELIX-COILED-COIL-HELIX DOMAIN CONTAINING 2/NUR77"/>
    <property type="match status" value="1"/>
</dbReference>
<feature type="non-terminal residue" evidence="1">
    <location>
        <position position="1"/>
    </location>
</feature>
<accession>A0A1X6MXD0</accession>
<dbReference type="RefSeq" id="XP_024337680.1">
    <property type="nucleotide sequence ID" value="XM_024485897.1"/>
</dbReference>
<name>A0A1X6MXD0_9APHY</name>
<reference evidence="1 2" key="1">
    <citation type="submission" date="2017-04" db="EMBL/GenBank/DDBJ databases">
        <title>Genome Sequence of the Model Brown-Rot Fungus Postia placenta SB12.</title>
        <authorList>
            <consortium name="DOE Joint Genome Institute"/>
            <person name="Gaskell J."/>
            <person name="Kersten P."/>
            <person name="Larrondo L.F."/>
            <person name="Canessa P."/>
            <person name="Martinez D."/>
            <person name="Hibbett D."/>
            <person name="Schmoll M."/>
            <person name="Kubicek C.P."/>
            <person name="Martinez A.T."/>
            <person name="Yadav J."/>
            <person name="Master E."/>
            <person name="Magnuson J.K."/>
            <person name="James T."/>
            <person name="Yaver D."/>
            <person name="Berka R."/>
            <person name="Labutti K."/>
            <person name="Lipzen A."/>
            <person name="Aerts A."/>
            <person name="Barry K."/>
            <person name="Henrissat B."/>
            <person name="Blanchette R."/>
            <person name="Grigoriev I."/>
            <person name="Cullen D."/>
        </authorList>
    </citation>
    <scope>NUCLEOTIDE SEQUENCE [LARGE SCALE GENOMIC DNA]</scope>
    <source>
        <strain evidence="1 2">MAD-698-R-SB12</strain>
    </source>
</reference>
<evidence type="ECO:0000313" key="2">
    <source>
        <dbReference type="Proteomes" id="UP000194127"/>
    </source>
</evidence>
<evidence type="ECO:0000313" key="1">
    <source>
        <dbReference type="EMBL" id="OSX60886.1"/>
    </source>
</evidence>
<proteinExistence type="predicted"/>
<keyword evidence="2" id="KW-1185">Reference proteome</keyword>
<dbReference type="GO" id="GO:0005739">
    <property type="term" value="C:mitochondrion"/>
    <property type="evidence" value="ECO:0007669"/>
    <property type="project" value="TreeGrafter"/>
</dbReference>
<dbReference type="STRING" id="670580.A0A1X6MXD0"/>
<dbReference type="EMBL" id="KZ110599">
    <property type="protein sequence ID" value="OSX60886.1"/>
    <property type="molecule type" value="Genomic_DNA"/>
</dbReference>
<gene>
    <name evidence="1" type="ORF">POSPLADRAFT_1146211</name>
</gene>
<dbReference type="Proteomes" id="UP000194127">
    <property type="component" value="Unassembled WGS sequence"/>
</dbReference>
<sequence>AQAQTQQPGMLAQMAATAGSVAVGSTIGHGLSSMLFGGSSSAAPAPEAQAQPVQQQAYQSQSQGISCEVQAKDFTMCLEKADLPSCTWYLEQLKACQAAAAPF</sequence>